<proteinExistence type="predicted"/>
<evidence type="ECO:0000313" key="2">
    <source>
        <dbReference type="Proteomes" id="UP001152523"/>
    </source>
</evidence>
<evidence type="ECO:0000313" key="1">
    <source>
        <dbReference type="EMBL" id="CAH9077902.1"/>
    </source>
</evidence>
<dbReference type="EMBL" id="CAMAPF010000031">
    <property type="protein sequence ID" value="CAH9077902.1"/>
    <property type="molecule type" value="Genomic_DNA"/>
</dbReference>
<dbReference type="Proteomes" id="UP001152523">
    <property type="component" value="Unassembled WGS sequence"/>
</dbReference>
<dbReference type="AlphaFoldDB" id="A0AAV0CLH4"/>
<name>A0AAV0CLH4_9ASTE</name>
<accession>A0AAV0CLH4</accession>
<protein>
    <submittedName>
        <fullName evidence="1">Uncharacterized protein</fullName>
    </submittedName>
</protein>
<keyword evidence="2" id="KW-1185">Reference proteome</keyword>
<reference evidence="1" key="1">
    <citation type="submission" date="2022-07" db="EMBL/GenBank/DDBJ databases">
        <authorList>
            <person name="Macas J."/>
            <person name="Novak P."/>
            <person name="Neumann P."/>
        </authorList>
    </citation>
    <scope>NUCLEOTIDE SEQUENCE</scope>
</reference>
<organism evidence="1 2">
    <name type="scientific">Cuscuta epithymum</name>
    <dbReference type="NCBI Taxonomy" id="186058"/>
    <lineage>
        <taxon>Eukaryota</taxon>
        <taxon>Viridiplantae</taxon>
        <taxon>Streptophyta</taxon>
        <taxon>Embryophyta</taxon>
        <taxon>Tracheophyta</taxon>
        <taxon>Spermatophyta</taxon>
        <taxon>Magnoliopsida</taxon>
        <taxon>eudicotyledons</taxon>
        <taxon>Gunneridae</taxon>
        <taxon>Pentapetalae</taxon>
        <taxon>asterids</taxon>
        <taxon>lamiids</taxon>
        <taxon>Solanales</taxon>
        <taxon>Convolvulaceae</taxon>
        <taxon>Cuscuteae</taxon>
        <taxon>Cuscuta</taxon>
        <taxon>Cuscuta subgen. Cuscuta</taxon>
    </lineage>
</organism>
<gene>
    <name evidence="1" type="ORF">CEPIT_LOCUS6355</name>
</gene>
<comment type="caution">
    <text evidence="1">The sequence shown here is derived from an EMBL/GenBank/DDBJ whole genome shotgun (WGS) entry which is preliminary data.</text>
</comment>
<sequence>MGRENSVILLRREGAVLHLGRELVAPPQAAGLPGPAGDRFAYERPVPGAVGLDEALQQLILFGAPRASDPILVLLRRCHHRHLHGRADSENSETTQFLINNFRK</sequence>